<evidence type="ECO:0000256" key="12">
    <source>
        <dbReference type="PROSITE-ProRule" id="PRU00090"/>
    </source>
</evidence>
<dbReference type="FunFam" id="1.10.2000.10:FF:000016">
    <property type="entry name" value="Frizzled"/>
    <property type="match status" value="1"/>
</dbReference>
<evidence type="ECO:0000313" key="14">
    <source>
        <dbReference type="EMBL" id="EDO32500.1"/>
    </source>
</evidence>
<evidence type="ECO:0000256" key="1">
    <source>
        <dbReference type="ARBA" id="ARBA00004651"/>
    </source>
</evidence>
<evidence type="ECO:0000256" key="5">
    <source>
        <dbReference type="ARBA" id="ARBA00022692"/>
    </source>
</evidence>
<sequence length="114" mass="13155">ARCQEVTIPMCKNLGYNQTLFPNSLGHKTQREAGLIVHQFVPLVKVNCSEMLSRFLCFTYAPFCTVLMKPVLPCRSMCRAVRRGCETLMKRFGFDWPETLNCKKFPRESRSICV</sequence>
<name>A7SUU2_NEMVE</name>
<keyword evidence="9 12" id="KW-1015">Disulfide bond</keyword>
<keyword evidence="7" id="KW-1133">Transmembrane helix</keyword>
<keyword evidence="8" id="KW-0472">Membrane</keyword>
<comment type="subcellular location">
    <subcellularLocation>
        <location evidence="1">Cell membrane</location>
        <topology evidence="1">Multi-pass membrane protein</topology>
    </subcellularLocation>
</comment>
<dbReference type="GO" id="GO:0005886">
    <property type="term" value="C:plasma membrane"/>
    <property type="evidence" value="ECO:0007669"/>
    <property type="project" value="UniProtKB-SubCell"/>
</dbReference>
<protein>
    <recommendedName>
        <fullName evidence="13">FZ domain-containing protein</fullName>
    </recommendedName>
</protein>
<feature type="domain" description="FZ" evidence="13">
    <location>
        <begin position="1"/>
        <end position="114"/>
    </location>
</feature>
<dbReference type="KEGG" id="nve:5503597"/>
<keyword evidence="3" id="KW-1003">Cell membrane</keyword>
<evidence type="ECO:0000256" key="7">
    <source>
        <dbReference type="ARBA" id="ARBA00022989"/>
    </source>
</evidence>
<evidence type="ECO:0000256" key="2">
    <source>
        <dbReference type="ARBA" id="ARBA00022473"/>
    </source>
</evidence>
<dbReference type="InterPro" id="IPR015526">
    <property type="entry name" value="Frizzled/SFRP"/>
</dbReference>
<dbReference type="Proteomes" id="UP000001593">
    <property type="component" value="Unassembled WGS sequence"/>
</dbReference>
<keyword evidence="11" id="KW-0325">Glycoprotein</keyword>
<keyword evidence="10" id="KW-0675">Receptor</keyword>
<keyword evidence="6" id="KW-0732">Signal</keyword>
<keyword evidence="5" id="KW-0812">Transmembrane</keyword>
<comment type="caution">
    <text evidence="12">Lacks conserved residue(s) required for the propagation of feature annotation.</text>
</comment>
<reference evidence="14 15" key="1">
    <citation type="journal article" date="2007" name="Science">
        <title>Sea anemone genome reveals ancestral eumetazoan gene repertoire and genomic organization.</title>
        <authorList>
            <person name="Putnam N.H."/>
            <person name="Srivastava M."/>
            <person name="Hellsten U."/>
            <person name="Dirks B."/>
            <person name="Chapman J."/>
            <person name="Salamov A."/>
            <person name="Terry A."/>
            <person name="Shapiro H."/>
            <person name="Lindquist E."/>
            <person name="Kapitonov V.V."/>
            <person name="Jurka J."/>
            <person name="Genikhovich G."/>
            <person name="Grigoriev I.V."/>
            <person name="Lucas S.M."/>
            <person name="Steele R.E."/>
            <person name="Finnerty J.R."/>
            <person name="Technau U."/>
            <person name="Martindale M.Q."/>
            <person name="Rokhsar D.S."/>
        </authorList>
    </citation>
    <scope>NUCLEOTIDE SEQUENCE [LARGE SCALE GENOMIC DNA]</scope>
    <source>
        <strain evidence="15">CH2 X CH6</strain>
    </source>
</reference>
<keyword evidence="15" id="KW-1185">Reference proteome</keyword>
<evidence type="ECO:0000259" key="13">
    <source>
        <dbReference type="PROSITE" id="PS50038"/>
    </source>
</evidence>
<dbReference type="STRING" id="45351.A7SUU2"/>
<dbReference type="InterPro" id="IPR020067">
    <property type="entry name" value="Frizzled_dom"/>
</dbReference>
<evidence type="ECO:0000256" key="9">
    <source>
        <dbReference type="ARBA" id="ARBA00023157"/>
    </source>
</evidence>
<dbReference type="HOGENOM" id="CLU_126325_1_0_1"/>
<feature type="non-terminal residue" evidence="14">
    <location>
        <position position="1"/>
    </location>
</feature>
<proteinExistence type="predicted"/>
<evidence type="ECO:0000256" key="6">
    <source>
        <dbReference type="ARBA" id="ARBA00022729"/>
    </source>
</evidence>
<dbReference type="PANTHER" id="PTHR11309">
    <property type="entry name" value="FRIZZLED"/>
    <property type="match status" value="1"/>
</dbReference>
<feature type="disulfide bond" evidence="12">
    <location>
        <begin position="78"/>
        <end position="102"/>
    </location>
</feature>
<feature type="non-terminal residue" evidence="14">
    <location>
        <position position="114"/>
    </location>
</feature>
<dbReference type="Pfam" id="PF01392">
    <property type="entry name" value="Fz"/>
    <property type="match status" value="1"/>
</dbReference>
<gene>
    <name evidence="14" type="ORF">NEMVEDRAFT_v1g133025</name>
</gene>
<evidence type="ECO:0000256" key="4">
    <source>
        <dbReference type="ARBA" id="ARBA00022687"/>
    </source>
</evidence>
<dbReference type="SUPFAM" id="SSF63501">
    <property type="entry name" value="Frizzled cysteine-rich domain"/>
    <property type="match status" value="1"/>
</dbReference>
<dbReference type="PROSITE" id="PS50038">
    <property type="entry name" value="FZ"/>
    <property type="match status" value="1"/>
</dbReference>
<keyword evidence="2" id="KW-0217">Developmental protein</keyword>
<dbReference type="AlphaFoldDB" id="A7SUU2"/>
<feature type="disulfide bond" evidence="12">
    <location>
        <begin position="11"/>
        <end position="57"/>
    </location>
</feature>
<evidence type="ECO:0000256" key="11">
    <source>
        <dbReference type="ARBA" id="ARBA00023180"/>
    </source>
</evidence>
<dbReference type="GO" id="GO:0016055">
    <property type="term" value="P:Wnt signaling pathway"/>
    <property type="evidence" value="ECO:0007669"/>
    <property type="project" value="UniProtKB-KW"/>
</dbReference>
<evidence type="ECO:0000256" key="8">
    <source>
        <dbReference type="ARBA" id="ARBA00023136"/>
    </source>
</evidence>
<organism evidence="14 15">
    <name type="scientific">Nematostella vectensis</name>
    <name type="common">Starlet sea anemone</name>
    <dbReference type="NCBI Taxonomy" id="45351"/>
    <lineage>
        <taxon>Eukaryota</taxon>
        <taxon>Metazoa</taxon>
        <taxon>Cnidaria</taxon>
        <taxon>Anthozoa</taxon>
        <taxon>Hexacorallia</taxon>
        <taxon>Actiniaria</taxon>
        <taxon>Edwardsiidae</taxon>
        <taxon>Nematostella</taxon>
    </lineage>
</organism>
<keyword evidence="4" id="KW-0879">Wnt signaling pathway</keyword>
<accession>A7SUU2</accession>
<dbReference type="OMA" id="QFWPLVH"/>
<dbReference type="PhylomeDB" id="A7SUU2"/>
<dbReference type="PANTHER" id="PTHR11309:SF47">
    <property type="entry name" value="FRIZZLED"/>
    <property type="match status" value="1"/>
</dbReference>
<dbReference type="SMART" id="SM00063">
    <property type="entry name" value="FRI"/>
    <property type="match status" value="1"/>
</dbReference>
<feature type="disulfide bond" evidence="12">
    <location>
        <begin position="3"/>
        <end position="64"/>
    </location>
</feature>
<dbReference type="InParanoid" id="A7SUU2"/>
<evidence type="ECO:0000256" key="10">
    <source>
        <dbReference type="ARBA" id="ARBA00023170"/>
    </source>
</evidence>
<evidence type="ECO:0000313" key="15">
    <source>
        <dbReference type="Proteomes" id="UP000001593"/>
    </source>
</evidence>
<dbReference type="Gene3D" id="1.10.2000.10">
    <property type="entry name" value="Frizzled cysteine-rich domain"/>
    <property type="match status" value="1"/>
</dbReference>
<dbReference type="eggNOG" id="KOG3577">
    <property type="taxonomic scope" value="Eukaryota"/>
</dbReference>
<dbReference type="EMBL" id="DS469820">
    <property type="protein sequence ID" value="EDO32500.1"/>
    <property type="molecule type" value="Genomic_DNA"/>
</dbReference>
<dbReference type="InterPro" id="IPR036790">
    <property type="entry name" value="Frizzled_dom_sf"/>
</dbReference>
<evidence type="ECO:0000256" key="3">
    <source>
        <dbReference type="ARBA" id="ARBA00022475"/>
    </source>
</evidence>